<evidence type="ECO:0000313" key="1">
    <source>
        <dbReference type="EMBL" id="MDM8563333.1"/>
    </source>
</evidence>
<evidence type="ECO:0000313" key="2">
    <source>
        <dbReference type="Proteomes" id="UP001171945"/>
    </source>
</evidence>
<gene>
    <name evidence="1" type="ORF">QUF54_08265</name>
</gene>
<accession>A0ABT7VUV8</accession>
<dbReference type="EMBL" id="JAUCGM010000581">
    <property type="protein sequence ID" value="MDM8563333.1"/>
    <property type="molecule type" value="Genomic_DNA"/>
</dbReference>
<keyword evidence="2" id="KW-1185">Reference proteome</keyword>
<dbReference type="InterPro" id="IPR007460">
    <property type="entry name" value="BrnT_toxin"/>
</dbReference>
<sequence>MKIHSSEEKYEWDENKRKSNLEKHGLDFVIAYKIYESVEKLTMPSNYASEPRWIDIALVGEELIVLTLVYTYRQERIRVISLRKASRQERRLYHEKRKHC</sequence>
<organism evidence="1 2">
    <name type="scientific">Candidatus Marithioploca araucensis</name>
    <dbReference type="NCBI Taxonomy" id="70273"/>
    <lineage>
        <taxon>Bacteria</taxon>
        <taxon>Pseudomonadati</taxon>
        <taxon>Pseudomonadota</taxon>
        <taxon>Gammaproteobacteria</taxon>
        <taxon>Thiotrichales</taxon>
        <taxon>Thiotrichaceae</taxon>
        <taxon>Candidatus Marithioploca</taxon>
    </lineage>
</organism>
<dbReference type="Gene3D" id="3.10.450.530">
    <property type="entry name" value="Ribonuclease toxin, BrnT, of type II toxin-antitoxin system"/>
    <property type="match status" value="1"/>
</dbReference>
<dbReference type="InterPro" id="IPR038573">
    <property type="entry name" value="BrnT_sf"/>
</dbReference>
<dbReference type="Pfam" id="PF04365">
    <property type="entry name" value="BrnT_toxin"/>
    <property type="match status" value="1"/>
</dbReference>
<reference evidence="1" key="1">
    <citation type="submission" date="2023-06" db="EMBL/GenBank/DDBJ databases">
        <title>Uncultivated large filamentous bacteria from sulfidic sediments reveal new species and different genomic features in energy metabolism and defense.</title>
        <authorList>
            <person name="Fonseca A."/>
        </authorList>
    </citation>
    <scope>NUCLEOTIDE SEQUENCE</scope>
    <source>
        <strain evidence="1">HSG4</strain>
    </source>
</reference>
<name>A0ABT7VUV8_9GAMM</name>
<protein>
    <submittedName>
        <fullName evidence="1">BrnT family toxin</fullName>
    </submittedName>
</protein>
<comment type="caution">
    <text evidence="1">The sequence shown here is derived from an EMBL/GenBank/DDBJ whole genome shotgun (WGS) entry which is preliminary data.</text>
</comment>
<dbReference type="Proteomes" id="UP001171945">
    <property type="component" value="Unassembled WGS sequence"/>
</dbReference>
<proteinExistence type="predicted"/>